<feature type="transmembrane region" description="Helical" evidence="18">
    <location>
        <begin position="165"/>
        <end position="185"/>
    </location>
</feature>
<dbReference type="InterPro" id="IPR010934">
    <property type="entry name" value="NADH_DH_su5_C"/>
</dbReference>
<dbReference type="GO" id="GO:0008137">
    <property type="term" value="F:NADH dehydrogenase (ubiquinone) activity"/>
    <property type="evidence" value="ECO:0007669"/>
    <property type="project" value="UniProtKB-EC"/>
</dbReference>
<comment type="function">
    <text evidence="1">Core subunit of the mitochondrial membrane respiratory chain NADH dehydrogenase (Complex I) that is believed to belong to the minimal assembly required for catalysis. Complex I functions in the transfer of electrons from NADH to the respiratory chain. The immediate electron acceptor for the enzyme is believed to be ubiquinone.</text>
</comment>
<evidence type="ECO:0000256" key="18">
    <source>
        <dbReference type="SAM" id="Phobius"/>
    </source>
</evidence>
<keyword evidence="12" id="KW-0520">NAD</keyword>
<keyword evidence="13" id="KW-0830">Ubiquinone</keyword>
<evidence type="ECO:0000259" key="20">
    <source>
        <dbReference type="Pfam" id="PF06455"/>
    </source>
</evidence>
<dbReference type="Pfam" id="PF06455">
    <property type="entry name" value="NADH5_C"/>
    <property type="match status" value="1"/>
</dbReference>
<feature type="transmembrane region" description="Helical" evidence="18">
    <location>
        <begin position="296"/>
        <end position="316"/>
    </location>
</feature>
<name>A0A9E8Z7C9_9HYME</name>
<evidence type="ECO:0000256" key="3">
    <source>
        <dbReference type="ARBA" id="ARBA00012944"/>
    </source>
</evidence>
<dbReference type="Pfam" id="PF00361">
    <property type="entry name" value="Proton_antipo_M"/>
    <property type="match status" value="1"/>
</dbReference>
<dbReference type="GO" id="GO:0015990">
    <property type="term" value="P:electron transport coupled proton transport"/>
    <property type="evidence" value="ECO:0007669"/>
    <property type="project" value="TreeGrafter"/>
</dbReference>
<feature type="transmembrane region" description="Helical" evidence="18">
    <location>
        <begin position="489"/>
        <end position="510"/>
    </location>
</feature>
<evidence type="ECO:0000256" key="10">
    <source>
        <dbReference type="ARBA" id="ARBA00022982"/>
    </source>
</evidence>
<feature type="transmembrane region" description="Helical" evidence="18">
    <location>
        <begin position="369"/>
        <end position="391"/>
    </location>
</feature>
<dbReference type="PRINTS" id="PR01434">
    <property type="entry name" value="NADHDHGNASE5"/>
</dbReference>
<dbReference type="GeneID" id="77607852"/>
<dbReference type="PANTHER" id="PTHR42829">
    <property type="entry name" value="NADH-UBIQUINONE OXIDOREDUCTASE CHAIN 5"/>
    <property type="match status" value="1"/>
</dbReference>
<keyword evidence="14 21" id="KW-0496">Mitochondrion</keyword>
<geneLocation type="mitochondrion" evidence="21"/>
<keyword evidence="8" id="KW-0999">Mitochondrion inner membrane</keyword>
<feature type="transmembrane region" description="Helical" evidence="18">
    <location>
        <begin position="236"/>
        <end position="257"/>
    </location>
</feature>
<evidence type="ECO:0000313" key="21">
    <source>
        <dbReference type="EMBL" id="WAK85075.1"/>
    </source>
</evidence>
<comment type="subcellular location">
    <subcellularLocation>
        <location evidence="2">Mitochondrion inner membrane</location>
        <topology evidence="2">Multi-pass membrane protein</topology>
    </subcellularLocation>
</comment>
<evidence type="ECO:0000256" key="2">
    <source>
        <dbReference type="ARBA" id="ARBA00004448"/>
    </source>
</evidence>
<feature type="domain" description="NADH:quinone oxidoreductase/Mrp antiporter transmembrane" evidence="19">
    <location>
        <begin position="103"/>
        <end position="377"/>
    </location>
</feature>
<keyword evidence="6" id="KW-0679">Respiratory chain</keyword>
<feature type="transmembrane region" description="Helical" evidence="18">
    <location>
        <begin position="264"/>
        <end position="290"/>
    </location>
</feature>
<dbReference type="AlphaFoldDB" id="A0A9E8Z7C9"/>
<evidence type="ECO:0000259" key="19">
    <source>
        <dbReference type="Pfam" id="PF00361"/>
    </source>
</evidence>
<feature type="transmembrane region" description="Helical" evidence="18">
    <location>
        <begin position="411"/>
        <end position="434"/>
    </location>
</feature>
<protein>
    <recommendedName>
        <fullName evidence="4">NADH-ubiquinone oxidoreductase chain 5</fullName>
        <ecNumber evidence="3">7.1.1.2</ecNumber>
    </recommendedName>
    <alternativeName>
        <fullName evidence="16">NADH dehydrogenase subunit 5</fullName>
    </alternativeName>
</protein>
<feature type="transmembrane region" description="Helical" evidence="18">
    <location>
        <begin position="538"/>
        <end position="561"/>
    </location>
</feature>
<feature type="transmembrane region" description="Helical" evidence="18">
    <location>
        <begin position="7"/>
        <end position="26"/>
    </location>
</feature>
<evidence type="ECO:0000256" key="15">
    <source>
        <dbReference type="ARBA" id="ARBA00023136"/>
    </source>
</evidence>
<feature type="domain" description="NADH dehydrogenase subunit 5 C-terminal" evidence="20">
    <location>
        <begin position="385"/>
        <end position="561"/>
    </location>
</feature>
<dbReference type="PANTHER" id="PTHR42829:SF2">
    <property type="entry name" value="NADH-UBIQUINONE OXIDOREDUCTASE CHAIN 5"/>
    <property type="match status" value="1"/>
</dbReference>
<feature type="transmembrane region" description="Helical" evidence="18">
    <location>
        <begin position="86"/>
        <end position="103"/>
    </location>
</feature>
<comment type="catalytic activity">
    <reaction evidence="17">
        <text>a ubiquinone + NADH + 5 H(+)(in) = a ubiquinol + NAD(+) + 4 H(+)(out)</text>
        <dbReference type="Rhea" id="RHEA:29091"/>
        <dbReference type="Rhea" id="RHEA-COMP:9565"/>
        <dbReference type="Rhea" id="RHEA-COMP:9566"/>
        <dbReference type="ChEBI" id="CHEBI:15378"/>
        <dbReference type="ChEBI" id="CHEBI:16389"/>
        <dbReference type="ChEBI" id="CHEBI:17976"/>
        <dbReference type="ChEBI" id="CHEBI:57540"/>
        <dbReference type="ChEBI" id="CHEBI:57945"/>
        <dbReference type="EC" id="7.1.1.2"/>
    </reaction>
</comment>
<feature type="transmembrane region" description="Helical" evidence="18">
    <location>
        <begin position="139"/>
        <end position="159"/>
    </location>
</feature>
<accession>A0A9E8Z7C9</accession>
<keyword evidence="11 18" id="KW-1133">Transmembrane helix</keyword>
<evidence type="ECO:0000256" key="6">
    <source>
        <dbReference type="ARBA" id="ARBA00022660"/>
    </source>
</evidence>
<keyword evidence="9" id="KW-1278">Translocase</keyword>
<feature type="transmembrane region" description="Helical" evidence="18">
    <location>
        <begin position="446"/>
        <end position="469"/>
    </location>
</feature>
<dbReference type="InterPro" id="IPR003945">
    <property type="entry name" value="NU5C-like"/>
</dbReference>
<keyword evidence="15 18" id="KW-0472">Membrane</keyword>
<organism evidence="21">
    <name type="scientific">Stenocephus fraxini</name>
    <dbReference type="NCBI Taxonomy" id="2963023"/>
    <lineage>
        <taxon>Eukaryota</taxon>
        <taxon>Metazoa</taxon>
        <taxon>Ecdysozoa</taxon>
        <taxon>Arthropoda</taxon>
        <taxon>Hexapoda</taxon>
        <taxon>Insecta</taxon>
        <taxon>Pterygota</taxon>
        <taxon>Neoptera</taxon>
        <taxon>Endopterygota</taxon>
        <taxon>Hymenoptera</taxon>
        <taxon>Cephoidea</taxon>
        <taxon>Cephidae</taxon>
        <taxon>Stenocephus</taxon>
    </lineage>
</organism>
<feature type="transmembrane region" description="Helical" evidence="18">
    <location>
        <begin position="46"/>
        <end position="74"/>
    </location>
</feature>
<evidence type="ECO:0000256" key="17">
    <source>
        <dbReference type="ARBA" id="ARBA00049551"/>
    </source>
</evidence>
<evidence type="ECO:0000256" key="13">
    <source>
        <dbReference type="ARBA" id="ARBA00023075"/>
    </source>
</evidence>
<keyword evidence="10" id="KW-0249">Electron transport</keyword>
<dbReference type="EMBL" id="ON153182">
    <property type="protein sequence ID" value="WAK85075.1"/>
    <property type="molecule type" value="Genomic_DNA"/>
</dbReference>
<evidence type="ECO:0000256" key="11">
    <source>
        <dbReference type="ARBA" id="ARBA00022989"/>
    </source>
</evidence>
<dbReference type="InterPro" id="IPR001750">
    <property type="entry name" value="ND/Mrp_TM"/>
</dbReference>
<dbReference type="RefSeq" id="YP_010596816.1">
    <property type="nucleotide sequence ID" value="NC_069641.1"/>
</dbReference>
<dbReference type="EC" id="7.1.1.2" evidence="3"/>
<keyword evidence="7 18" id="KW-0812">Transmembrane</keyword>
<gene>
    <name evidence="21" type="primary">ND5</name>
</gene>
<sequence length="562" mass="66264">MLSLYMSFFFFFFSIMLFNLGILFLLKKFIYLMEWNLFSLNSVDFYYIFLFDWMSMVFMSFVLLISSMVMLYSYDYMKEDLFFNRFIYLVFLFVFSMLLMILSPNLLSILLGWDGLGLISYCLVAYYQNMKSYNASMLTVLMNRLGDSGLMMSLGMLYYMGSWNLMLYSKVDCLIILMFILAAFTKSAQIPFSSWLPAAMAAPTPVSSLVHSSTLVTAGVYLLIRYNHMLMSLSYVSKYMFILSVLTMFMSGLGANWENDLKKIIALSTLSQLGLMMSILFLGFCNLAFFHLLTHAMFKALLFMCAGVIIHSMKNFQDIRYMGGMVKLMPYTMVCFNISNMALMGLPFLAGFYSKDLILEEVMFMGEGLYIFLLFFMSVGLTVSYSLRLFFYSLFSEIKMISTFSLSDHNFCMNMSMIIMVFMSIVSGKFLLFYLSFNIDFIILPYYLKSMVLFFMMLGSVMGAMIFYFKFSVSLKLIYLKDFFNKMWFLFNIFYYLIYLGMTLSMKYTILNDKIWNESILFKNFLEKMFFFIRKIDFFYINSFKLLLFIYFYLLFFMFFFV</sequence>
<evidence type="ECO:0000256" key="1">
    <source>
        <dbReference type="ARBA" id="ARBA00003257"/>
    </source>
</evidence>
<feature type="transmembrane region" description="Helical" evidence="18">
    <location>
        <begin position="206"/>
        <end position="224"/>
    </location>
</feature>
<dbReference type="CTD" id="4540"/>
<evidence type="ECO:0000256" key="12">
    <source>
        <dbReference type="ARBA" id="ARBA00023027"/>
    </source>
</evidence>
<evidence type="ECO:0000256" key="14">
    <source>
        <dbReference type="ARBA" id="ARBA00023128"/>
    </source>
</evidence>
<evidence type="ECO:0000256" key="7">
    <source>
        <dbReference type="ARBA" id="ARBA00022692"/>
    </source>
</evidence>
<dbReference type="GO" id="GO:0005743">
    <property type="term" value="C:mitochondrial inner membrane"/>
    <property type="evidence" value="ECO:0007669"/>
    <property type="project" value="UniProtKB-SubCell"/>
</dbReference>
<dbReference type="GO" id="GO:0003954">
    <property type="term" value="F:NADH dehydrogenase activity"/>
    <property type="evidence" value="ECO:0007669"/>
    <property type="project" value="TreeGrafter"/>
</dbReference>
<proteinExistence type="predicted"/>
<keyword evidence="5" id="KW-0813">Transport</keyword>
<evidence type="ECO:0000256" key="4">
    <source>
        <dbReference type="ARBA" id="ARBA00021096"/>
    </source>
</evidence>
<evidence type="ECO:0000256" key="16">
    <source>
        <dbReference type="ARBA" id="ARBA00031027"/>
    </source>
</evidence>
<evidence type="ECO:0000256" key="5">
    <source>
        <dbReference type="ARBA" id="ARBA00022448"/>
    </source>
</evidence>
<evidence type="ECO:0000256" key="9">
    <source>
        <dbReference type="ARBA" id="ARBA00022967"/>
    </source>
</evidence>
<feature type="transmembrane region" description="Helical" evidence="18">
    <location>
        <begin position="109"/>
        <end position="127"/>
    </location>
</feature>
<evidence type="ECO:0000256" key="8">
    <source>
        <dbReference type="ARBA" id="ARBA00022792"/>
    </source>
</evidence>
<feature type="transmembrane region" description="Helical" evidence="18">
    <location>
        <begin position="328"/>
        <end position="349"/>
    </location>
</feature>
<reference evidence="21" key="1">
    <citation type="submission" date="2022-04" db="EMBL/GenBank/DDBJ databases">
        <authorList>
            <person name="Niu G."/>
            <person name="Wei M."/>
        </authorList>
    </citation>
    <scope>NUCLEOTIDE SEQUENCE</scope>
</reference>
<dbReference type="GO" id="GO:0042773">
    <property type="term" value="P:ATP synthesis coupled electron transport"/>
    <property type="evidence" value="ECO:0007669"/>
    <property type="project" value="InterPro"/>
</dbReference>